<dbReference type="AlphaFoldDB" id="A0A5M3WW01"/>
<feature type="transmembrane region" description="Helical" evidence="1">
    <location>
        <begin position="33"/>
        <end position="55"/>
    </location>
</feature>
<keyword evidence="1" id="KW-1133">Transmembrane helix</keyword>
<evidence type="ECO:0008006" key="4">
    <source>
        <dbReference type="Google" id="ProtNLM"/>
    </source>
</evidence>
<keyword evidence="1" id="KW-0812">Transmembrane</keyword>
<accession>A0A5M3WW01</accession>
<protein>
    <recommendedName>
        <fullName evidence="4">Tripartite tricarboxylate transporter TctB family protein</fullName>
    </recommendedName>
</protein>
<dbReference type="Proteomes" id="UP000331127">
    <property type="component" value="Unassembled WGS sequence"/>
</dbReference>
<dbReference type="EMBL" id="BLAE01000042">
    <property type="protein sequence ID" value="GES13094.1"/>
    <property type="molecule type" value="Genomic_DNA"/>
</dbReference>
<sequence length="152" mass="16404">MKTAQARLSLAVAALTLVVMVYAGYEARGFRDASMWFPTLVAILGTITALVIIVMDLRTLRRDHPEEDGEERVDAGTLRAFALWMGWFAGLLVLLVALGGVIGVPIWLFAFLRFGSRLSLSFSLGGAVVTTALLLLLSATLDFHLPPGPFGL</sequence>
<gene>
    <name evidence="2" type="ORF">Amac_066910</name>
</gene>
<proteinExistence type="predicted"/>
<evidence type="ECO:0000256" key="1">
    <source>
        <dbReference type="SAM" id="Phobius"/>
    </source>
</evidence>
<feature type="transmembrane region" description="Helical" evidence="1">
    <location>
        <begin position="81"/>
        <end position="112"/>
    </location>
</feature>
<feature type="transmembrane region" description="Helical" evidence="1">
    <location>
        <begin position="118"/>
        <end position="137"/>
    </location>
</feature>
<organism evidence="2 3">
    <name type="scientific">Acrocarpospora macrocephala</name>
    <dbReference type="NCBI Taxonomy" id="150177"/>
    <lineage>
        <taxon>Bacteria</taxon>
        <taxon>Bacillati</taxon>
        <taxon>Actinomycetota</taxon>
        <taxon>Actinomycetes</taxon>
        <taxon>Streptosporangiales</taxon>
        <taxon>Streptosporangiaceae</taxon>
        <taxon>Acrocarpospora</taxon>
    </lineage>
</organism>
<reference evidence="2 3" key="1">
    <citation type="submission" date="2019-10" db="EMBL/GenBank/DDBJ databases">
        <title>Whole genome shotgun sequence of Acrocarpospora macrocephala NBRC 16266.</title>
        <authorList>
            <person name="Ichikawa N."/>
            <person name="Kimura A."/>
            <person name="Kitahashi Y."/>
            <person name="Komaki H."/>
            <person name="Oguchi A."/>
        </authorList>
    </citation>
    <scope>NUCLEOTIDE SEQUENCE [LARGE SCALE GENOMIC DNA]</scope>
    <source>
        <strain evidence="2 3">NBRC 16266</strain>
    </source>
</reference>
<dbReference type="OrthoDB" id="10019999at2"/>
<evidence type="ECO:0000313" key="3">
    <source>
        <dbReference type="Proteomes" id="UP000331127"/>
    </source>
</evidence>
<name>A0A5M3WW01_9ACTN</name>
<comment type="caution">
    <text evidence="2">The sequence shown here is derived from an EMBL/GenBank/DDBJ whole genome shotgun (WGS) entry which is preliminary data.</text>
</comment>
<evidence type="ECO:0000313" key="2">
    <source>
        <dbReference type="EMBL" id="GES13094.1"/>
    </source>
</evidence>
<keyword evidence="1" id="KW-0472">Membrane</keyword>
<dbReference type="RefSeq" id="WP_155358370.1">
    <property type="nucleotide sequence ID" value="NZ_BAAAHL010000044.1"/>
</dbReference>
<keyword evidence="3" id="KW-1185">Reference proteome</keyword>